<comment type="caution">
    <text evidence="3">The sequence shown here is derived from an EMBL/GenBank/DDBJ whole genome shotgun (WGS) entry which is preliminary data.</text>
</comment>
<dbReference type="PRINTS" id="PR01438">
    <property type="entry name" value="UNVRSLSTRESS"/>
</dbReference>
<accession>A0ABU7LYH3</accession>
<dbReference type="InterPro" id="IPR006015">
    <property type="entry name" value="Universal_stress_UspA"/>
</dbReference>
<keyword evidence="4" id="KW-1185">Reference proteome</keyword>
<evidence type="ECO:0000259" key="2">
    <source>
        <dbReference type="Pfam" id="PF00582"/>
    </source>
</evidence>
<dbReference type="SUPFAM" id="SSF52402">
    <property type="entry name" value="Adenine nucleotide alpha hydrolases-like"/>
    <property type="match status" value="2"/>
</dbReference>
<comment type="similarity">
    <text evidence="1">Belongs to the universal stress protein A family.</text>
</comment>
<evidence type="ECO:0000313" key="4">
    <source>
        <dbReference type="Proteomes" id="UP001310692"/>
    </source>
</evidence>
<feature type="domain" description="UspA" evidence="2">
    <location>
        <begin position="3"/>
        <end position="156"/>
    </location>
</feature>
<dbReference type="CDD" id="cd00293">
    <property type="entry name" value="USP-like"/>
    <property type="match status" value="2"/>
</dbReference>
<sequence length="284" mass="30276">MTKLILLVDGSPYGESVCDLAAWVAAKTDAGIDLLHVLGRRETGSGPSNLSGSLGLGAKRALLDKLAAHDEERARLAKERGRAILEGARERLSAAGVSNVTERLRHGDLIEAVRDAEPDADLIVLGKRGEGADFASSHLGSNLERIVRAAKKPVLVASRSIPPMKRALIAFDGGESVRKAVDHIAKGRLFRDMPIDLLMAGEPRSGAQAAFDAAANTLEQAGKTVTQVRRSGEPEDAITDHVEAHGSSILVMGAYGHARIRTLIIGSTTTSMIRKCRIPVMLFR</sequence>
<gene>
    <name evidence="3" type="ORF">V0U35_07890</name>
</gene>
<dbReference type="RefSeq" id="WP_330196149.1">
    <property type="nucleotide sequence ID" value="NZ_JAZDRO010000003.1"/>
</dbReference>
<name>A0ABU7LYH3_9PROT</name>
<dbReference type="PANTHER" id="PTHR46268">
    <property type="entry name" value="STRESS RESPONSE PROTEIN NHAX"/>
    <property type="match status" value="1"/>
</dbReference>
<reference evidence="3 4" key="1">
    <citation type="submission" date="2024-01" db="EMBL/GenBank/DDBJ databases">
        <title>Hyphobacterium bacterium isolated from marine sediment.</title>
        <authorList>
            <person name="Zhao S."/>
        </authorList>
    </citation>
    <scope>NUCLEOTIDE SEQUENCE [LARGE SCALE GENOMIC DNA]</scope>
    <source>
        <strain evidence="3 4">Y60-23</strain>
    </source>
</reference>
<proteinExistence type="inferred from homology"/>
<dbReference type="InterPro" id="IPR006016">
    <property type="entry name" value="UspA"/>
</dbReference>
<dbReference type="Proteomes" id="UP001310692">
    <property type="component" value="Unassembled WGS sequence"/>
</dbReference>
<evidence type="ECO:0000256" key="1">
    <source>
        <dbReference type="ARBA" id="ARBA00008791"/>
    </source>
</evidence>
<dbReference type="PANTHER" id="PTHR46268:SF6">
    <property type="entry name" value="UNIVERSAL STRESS PROTEIN UP12"/>
    <property type="match status" value="1"/>
</dbReference>
<dbReference type="EMBL" id="JAZDRO010000003">
    <property type="protein sequence ID" value="MEE2566601.1"/>
    <property type="molecule type" value="Genomic_DNA"/>
</dbReference>
<evidence type="ECO:0000313" key="3">
    <source>
        <dbReference type="EMBL" id="MEE2566601.1"/>
    </source>
</evidence>
<organism evidence="3 4">
    <name type="scientific">Hyphobacterium marinum</name>
    <dbReference type="NCBI Taxonomy" id="3116574"/>
    <lineage>
        <taxon>Bacteria</taxon>
        <taxon>Pseudomonadati</taxon>
        <taxon>Pseudomonadota</taxon>
        <taxon>Alphaproteobacteria</taxon>
        <taxon>Maricaulales</taxon>
        <taxon>Maricaulaceae</taxon>
        <taxon>Hyphobacterium</taxon>
    </lineage>
</organism>
<protein>
    <submittedName>
        <fullName evidence="3">Universal stress protein</fullName>
    </submittedName>
</protein>
<dbReference type="Gene3D" id="3.40.50.12370">
    <property type="match status" value="1"/>
</dbReference>
<feature type="domain" description="UspA" evidence="2">
    <location>
        <begin position="209"/>
        <end position="284"/>
    </location>
</feature>
<dbReference type="Pfam" id="PF00582">
    <property type="entry name" value="Usp"/>
    <property type="match status" value="2"/>
</dbReference>